<reference evidence="1" key="2">
    <citation type="submission" date="2025-08" db="UniProtKB">
        <authorList>
            <consortium name="Ensembl"/>
        </authorList>
    </citation>
    <scope>IDENTIFICATION</scope>
</reference>
<evidence type="ECO:0000313" key="1">
    <source>
        <dbReference type="Ensembl" id="ENSMLUP00000017302.1"/>
    </source>
</evidence>
<accession>A0A0G2LB80</accession>
<dbReference type="Proteomes" id="UP000001074">
    <property type="component" value="Unassembled WGS sequence"/>
</dbReference>
<dbReference type="Ensembl" id="ENSMLUT00000026738.1">
    <property type="protein sequence ID" value="ENSMLUP00000017302.1"/>
    <property type="gene ID" value="ENSMLUG00000030437.1"/>
</dbReference>
<reference evidence="1" key="3">
    <citation type="submission" date="2025-09" db="UniProtKB">
        <authorList>
            <consortium name="Ensembl"/>
        </authorList>
    </citation>
    <scope>IDENTIFICATION</scope>
</reference>
<dbReference type="EMBL" id="AAPE02026155">
    <property type="status" value="NOT_ANNOTATED_CDS"/>
    <property type="molecule type" value="Genomic_DNA"/>
</dbReference>
<protein>
    <submittedName>
        <fullName evidence="1">Uncharacterized protein</fullName>
    </submittedName>
</protein>
<name>A0A0G2LB80_MYOLU</name>
<dbReference type="InParanoid" id="A0A0G2LB80"/>
<evidence type="ECO:0000313" key="2">
    <source>
        <dbReference type="Proteomes" id="UP000001074"/>
    </source>
</evidence>
<organism evidence="1 2">
    <name type="scientific">Myotis lucifugus</name>
    <name type="common">Little brown bat</name>
    <dbReference type="NCBI Taxonomy" id="59463"/>
    <lineage>
        <taxon>Eukaryota</taxon>
        <taxon>Metazoa</taxon>
        <taxon>Chordata</taxon>
        <taxon>Craniata</taxon>
        <taxon>Vertebrata</taxon>
        <taxon>Euteleostomi</taxon>
        <taxon>Mammalia</taxon>
        <taxon>Eutheria</taxon>
        <taxon>Laurasiatheria</taxon>
        <taxon>Chiroptera</taxon>
        <taxon>Yangochiroptera</taxon>
        <taxon>Vespertilionidae</taxon>
        <taxon>Myotis</taxon>
    </lineage>
</organism>
<reference evidence="1 2" key="1">
    <citation type="journal article" date="2011" name="Nature">
        <title>A high-resolution map of human evolutionary constraint using 29 mammals.</title>
        <authorList>
            <person name="Lindblad-Toh K."/>
            <person name="Garber M."/>
            <person name="Zuk O."/>
            <person name="Lin M.F."/>
            <person name="Parker B.J."/>
            <person name="Washietl S."/>
            <person name="Kheradpour P."/>
            <person name="Ernst J."/>
            <person name="Jordan G."/>
            <person name="Mauceli E."/>
            <person name="Ward L.D."/>
            <person name="Lowe C.B."/>
            <person name="Holloway A.K."/>
            <person name="Clamp M."/>
            <person name="Gnerre S."/>
            <person name="Alfoldi J."/>
            <person name="Beal K."/>
            <person name="Chang J."/>
            <person name="Clawson H."/>
            <person name="Cuff J."/>
            <person name="Di Palma F."/>
            <person name="Fitzgerald S."/>
            <person name="Flicek P."/>
            <person name="Guttman M."/>
            <person name="Hubisz M.J."/>
            <person name="Jaffe D.B."/>
            <person name="Jungreis I."/>
            <person name="Kent W.J."/>
            <person name="Kostka D."/>
            <person name="Lara M."/>
            <person name="Martins A.L."/>
            <person name="Massingham T."/>
            <person name="Moltke I."/>
            <person name="Raney B.J."/>
            <person name="Rasmussen M.D."/>
            <person name="Robinson J."/>
            <person name="Stark A."/>
            <person name="Vilella A.J."/>
            <person name="Wen J."/>
            <person name="Xie X."/>
            <person name="Zody M.C."/>
            <person name="Baldwin J."/>
            <person name="Bloom T."/>
            <person name="Chin C.W."/>
            <person name="Heiman D."/>
            <person name="Nicol R."/>
            <person name="Nusbaum C."/>
            <person name="Young S."/>
            <person name="Wilkinson J."/>
            <person name="Worley K.C."/>
            <person name="Kovar C.L."/>
            <person name="Muzny D.M."/>
            <person name="Gibbs R.A."/>
            <person name="Cree A."/>
            <person name="Dihn H.H."/>
            <person name="Fowler G."/>
            <person name="Jhangiani S."/>
            <person name="Joshi V."/>
            <person name="Lee S."/>
            <person name="Lewis L.R."/>
            <person name="Nazareth L.V."/>
            <person name="Okwuonu G."/>
            <person name="Santibanez J."/>
            <person name="Warren W.C."/>
            <person name="Mardis E.R."/>
            <person name="Weinstock G.M."/>
            <person name="Wilson R.K."/>
            <person name="Delehaunty K."/>
            <person name="Dooling D."/>
            <person name="Fronik C."/>
            <person name="Fulton L."/>
            <person name="Fulton B."/>
            <person name="Graves T."/>
            <person name="Minx P."/>
            <person name="Sodergren E."/>
            <person name="Birney E."/>
            <person name="Margulies E.H."/>
            <person name="Herrero J."/>
            <person name="Green E.D."/>
            <person name="Haussler D."/>
            <person name="Siepel A."/>
            <person name="Goldman N."/>
            <person name="Pollard K.S."/>
            <person name="Pedersen J.S."/>
            <person name="Lander E.S."/>
            <person name="Kellis M."/>
        </authorList>
    </citation>
    <scope>NUCLEOTIDE SEQUENCE [LARGE SCALE GENOMIC DNA]</scope>
</reference>
<keyword evidence="2" id="KW-1185">Reference proteome</keyword>
<proteinExistence type="predicted"/>
<sequence>RERAFLQRED</sequence>